<proteinExistence type="predicted"/>
<keyword evidence="1" id="KW-0472">Membrane</keyword>
<accession>A0A6L5YU64</accession>
<evidence type="ECO:0008006" key="4">
    <source>
        <dbReference type="Google" id="ProtNLM"/>
    </source>
</evidence>
<evidence type="ECO:0000313" key="2">
    <source>
        <dbReference type="EMBL" id="MST75499.1"/>
    </source>
</evidence>
<evidence type="ECO:0000256" key="1">
    <source>
        <dbReference type="SAM" id="Phobius"/>
    </source>
</evidence>
<evidence type="ECO:0000313" key="3">
    <source>
        <dbReference type="Proteomes" id="UP000474024"/>
    </source>
</evidence>
<feature type="transmembrane region" description="Helical" evidence="1">
    <location>
        <begin position="31"/>
        <end position="64"/>
    </location>
</feature>
<keyword evidence="1" id="KW-1133">Transmembrane helix</keyword>
<comment type="caution">
    <text evidence="2">The sequence shown here is derived from an EMBL/GenBank/DDBJ whole genome shotgun (WGS) entry which is preliminary data.</text>
</comment>
<organism evidence="2 3">
    <name type="scientific">Roseburia porci</name>
    <dbReference type="NCBI Taxonomy" id="2605790"/>
    <lineage>
        <taxon>Bacteria</taxon>
        <taxon>Bacillati</taxon>
        <taxon>Bacillota</taxon>
        <taxon>Clostridia</taxon>
        <taxon>Lachnospirales</taxon>
        <taxon>Lachnospiraceae</taxon>
        <taxon>Roseburia</taxon>
    </lineage>
</organism>
<dbReference type="Proteomes" id="UP000474024">
    <property type="component" value="Unassembled WGS sequence"/>
</dbReference>
<dbReference type="RefSeq" id="WP_154430461.1">
    <property type="nucleotide sequence ID" value="NZ_VUNI01000019.1"/>
</dbReference>
<reference evidence="2 3" key="1">
    <citation type="submission" date="2019-08" db="EMBL/GenBank/DDBJ databases">
        <title>In-depth cultivation of the pig gut microbiome towards novel bacterial diversity and tailored functional studies.</title>
        <authorList>
            <person name="Wylensek D."/>
            <person name="Hitch T.C.A."/>
            <person name="Clavel T."/>
        </authorList>
    </citation>
    <scope>NUCLEOTIDE SEQUENCE [LARGE SCALE GENOMIC DNA]</scope>
    <source>
        <strain evidence="2 3">MUC/MUC-530-WT-4D</strain>
    </source>
</reference>
<sequence>MLYILFMIGLIWLGWKLIVFAIKATWGIAKVLLYIVCFPIILIGLVLGGLIYIALPILVVAGIIALLCGE</sequence>
<gene>
    <name evidence="2" type="ORF">FYJ75_10800</name>
</gene>
<keyword evidence="1" id="KW-0812">Transmembrane</keyword>
<dbReference type="AlphaFoldDB" id="A0A6L5YU64"/>
<dbReference type="EMBL" id="VUNI01000019">
    <property type="protein sequence ID" value="MST75499.1"/>
    <property type="molecule type" value="Genomic_DNA"/>
</dbReference>
<protein>
    <recommendedName>
        <fullName evidence="4">Multidrug transporter</fullName>
    </recommendedName>
</protein>
<name>A0A6L5YU64_9FIRM</name>
<keyword evidence="3" id="KW-1185">Reference proteome</keyword>